<name>A0ABW4FDW7_9PSEU</name>
<reference evidence="3" key="1">
    <citation type="journal article" date="2019" name="Int. J. Syst. Evol. Microbiol.">
        <title>The Global Catalogue of Microorganisms (GCM) 10K type strain sequencing project: providing services to taxonomists for standard genome sequencing and annotation.</title>
        <authorList>
            <consortium name="The Broad Institute Genomics Platform"/>
            <consortium name="The Broad Institute Genome Sequencing Center for Infectious Disease"/>
            <person name="Wu L."/>
            <person name="Ma J."/>
        </authorList>
    </citation>
    <scope>NUCLEOTIDE SEQUENCE [LARGE SCALE GENOMIC DNA]</scope>
    <source>
        <strain evidence="3">CCM 7043</strain>
    </source>
</reference>
<evidence type="ECO:0000313" key="2">
    <source>
        <dbReference type="EMBL" id="MFD1524624.1"/>
    </source>
</evidence>
<accession>A0ABW4FDW7</accession>
<sequence>MYESTVRTLSEELNSLDRIFDGLTSEEWATSTRLIPVDEDLPHWTILELAGHLEFAMTMVDTLIDGESDEEPQLDPAGFYLVRRSDVAPIAYQHAYQTVGRRSASQMRESFSTTCSATLKRVEDASPDLVGPAFFGPMRLDDFLVTRVVEAVVHGLDLTQALGREPVAAPSGIAATAAVLDELLVRRATGQRPADLSDDRHWVEAAAGRVPHADQRLPLLG</sequence>
<dbReference type="RefSeq" id="WP_344723419.1">
    <property type="nucleotide sequence ID" value="NZ_BAAAUS010000020.1"/>
</dbReference>
<gene>
    <name evidence="2" type="ORF">ACFSJD_44580</name>
</gene>
<dbReference type="GO" id="GO:0016853">
    <property type="term" value="F:isomerase activity"/>
    <property type="evidence" value="ECO:0007669"/>
    <property type="project" value="UniProtKB-KW"/>
</dbReference>
<organism evidence="2 3">
    <name type="scientific">Pseudonocardia yunnanensis</name>
    <dbReference type="NCBI Taxonomy" id="58107"/>
    <lineage>
        <taxon>Bacteria</taxon>
        <taxon>Bacillati</taxon>
        <taxon>Actinomycetota</taxon>
        <taxon>Actinomycetes</taxon>
        <taxon>Pseudonocardiales</taxon>
        <taxon>Pseudonocardiaceae</taxon>
        <taxon>Pseudonocardia</taxon>
    </lineage>
</organism>
<evidence type="ECO:0000313" key="3">
    <source>
        <dbReference type="Proteomes" id="UP001597114"/>
    </source>
</evidence>
<dbReference type="InterPro" id="IPR024344">
    <property type="entry name" value="MDMPI_metal-binding"/>
</dbReference>
<evidence type="ECO:0000259" key="1">
    <source>
        <dbReference type="Pfam" id="PF11716"/>
    </source>
</evidence>
<dbReference type="Proteomes" id="UP001597114">
    <property type="component" value="Unassembled WGS sequence"/>
</dbReference>
<comment type="caution">
    <text evidence="2">The sequence shown here is derived from an EMBL/GenBank/DDBJ whole genome shotgun (WGS) entry which is preliminary data.</text>
</comment>
<dbReference type="Gene3D" id="1.20.120.450">
    <property type="entry name" value="dinb family like domain"/>
    <property type="match status" value="1"/>
</dbReference>
<dbReference type="Pfam" id="PF11716">
    <property type="entry name" value="MDMPI_N"/>
    <property type="match status" value="1"/>
</dbReference>
<proteinExistence type="predicted"/>
<dbReference type="InterPro" id="IPR034660">
    <property type="entry name" value="DinB/YfiT-like"/>
</dbReference>
<keyword evidence="2" id="KW-0413">Isomerase</keyword>
<dbReference type="SUPFAM" id="SSF109854">
    <property type="entry name" value="DinB/YfiT-like putative metalloenzymes"/>
    <property type="match status" value="1"/>
</dbReference>
<feature type="domain" description="Mycothiol-dependent maleylpyruvate isomerase metal-binding" evidence="1">
    <location>
        <begin position="10"/>
        <end position="158"/>
    </location>
</feature>
<dbReference type="EMBL" id="JBHUCO010000094">
    <property type="protein sequence ID" value="MFD1524624.1"/>
    <property type="molecule type" value="Genomic_DNA"/>
</dbReference>
<keyword evidence="3" id="KW-1185">Reference proteome</keyword>
<protein>
    <submittedName>
        <fullName evidence="2">Maleylpyruvate isomerase N-terminal domain-containing protein</fullName>
    </submittedName>
</protein>